<dbReference type="PANTHER" id="PTHR31686:SF1">
    <property type="entry name" value="SULFITE EFFLUX PUMP SSU1"/>
    <property type="match status" value="1"/>
</dbReference>
<keyword evidence="6 8" id="KW-1133">Transmembrane helix</keyword>
<evidence type="ECO:0000256" key="5">
    <source>
        <dbReference type="ARBA" id="ARBA00022692"/>
    </source>
</evidence>
<dbReference type="Pfam" id="PF03595">
    <property type="entry name" value="SLAC1"/>
    <property type="match status" value="1"/>
</dbReference>
<dbReference type="Gene3D" id="1.50.10.150">
    <property type="entry name" value="Voltage-dependent anion channel"/>
    <property type="match status" value="1"/>
</dbReference>
<dbReference type="InterPro" id="IPR038665">
    <property type="entry name" value="Voltage-dep_anion_channel_sf"/>
</dbReference>
<feature type="transmembrane region" description="Helical" evidence="8">
    <location>
        <begin position="197"/>
        <end position="219"/>
    </location>
</feature>
<feature type="transmembrane region" description="Helical" evidence="8">
    <location>
        <begin position="53"/>
        <end position="78"/>
    </location>
</feature>
<comment type="subcellular location">
    <subcellularLocation>
        <location evidence="1">Cell membrane</location>
        <topology evidence="1">Multi-pass membrane protein</topology>
    </subcellularLocation>
</comment>
<keyword evidence="4" id="KW-1003">Cell membrane</keyword>
<keyword evidence="7 8" id="KW-0472">Membrane</keyword>
<feature type="transmembrane region" description="Helical" evidence="8">
    <location>
        <begin position="160"/>
        <end position="185"/>
    </location>
</feature>
<keyword evidence="3" id="KW-0813">Transport</keyword>
<evidence type="ECO:0000256" key="8">
    <source>
        <dbReference type="SAM" id="Phobius"/>
    </source>
</evidence>
<evidence type="ECO:0000256" key="1">
    <source>
        <dbReference type="ARBA" id="ARBA00004651"/>
    </source>
</evidence>
<comment type="similarity">
    <text evidence="2">Belongs to the tellurite-resistance/dicarboxylate transporter (TDT) family.</text>
</comment>
<evidence type="ECO:0000256" key="2">
    <source>
        <dbReference type="ARBA" id="ARBA00008566"/>
    </source>
</evidence>
<feature type="transmembrane region" description="Helical" evidence="8">
    <location>
        <begin position="84"/>
        <end position="108"/>
    </location>
</feature>
<reference evidence="9 10" key="1">
    <citation type="journal article" date="2024" name="IMA Fungus">
        <title>Apiospora arundinis, a panoply of carbohydrate-active enzymes and secondary metabolites.</title>
        <authorList>
            <person name="Sorensen T."/>
            <person name="Petersen C."/>
            <person name="Muurmann A.T."/>
            <person name="Christiansen J.V."/>
            <person name="Brundto M.L."/>
            <person name="Overgaard C.K."/>
            <person name="Boysen A.T."/>
            <person name="Wollenberg R.D."/>
            <person name="Larsen T.O."/>
            <person name="Sorensen J.L."/>
            <person name="Nielsen K.L."/>
            <person name="Sondergaard T.E."/>
        </authorList>
    </citation>
    <scope>NUCLEOTIDE SEQUENCE [LARGE SCALE GENOMIC DNA]</scope>
    <source>
        <strain evidence="9 10">AAU 773</strain>
    </source>
</reference>
<feature type="transmembrane region" description="Helical" evidence="8">
    <location>
        <begin position="225"/>
        <end position="251"/>
    </location>
</feature>
<evidence type="ECO:0000256" key="4">
    <source>
        <dbReference type="ARBA" id="ARBA00022475"/>
    </source>
</evidence>
<evidence type="ECO:0000256" key="7">
    <source>
        <dbReference type="ARBA" id="ARBA00023136"/>
    </source>
</evidence>
<organism evidence="9 10">
    <name type="scientific">Apiospora arundinis</name>
    <dbReference type="NCBI Taxonomy" id="335852"/>
    <lineage>
        <taxon>Eukaryota</taxon>
        <taxon>Fungi</taxon>
        <taxon>Dikarya</taxon>
        <taxon>Ascomycota</taxon>
        <taxon>Pezizomycotina</taxon>
        <taxon>Sordariomycetes</taxon>
        <taxon>Xylariomycetidae</taxon>
        <taxon>Amphisphaeriales</taxon>
        <taxon>Apiosporaceae</taxon>
        <taxon>Apiospora</taxon>
    </lineage>
</organism>
<accession>A0ABR2J3G7</accession>
<comment type="caution">
    <text evidence="9">The sequence shown here is derived from an EMBL/GenBank/DDBJ whole genome shotgun (WGS) entry which is preliminary data.</text>
</comment>
<dbReference type="Proteomes" id="UP001390339">
    <property type="component" value="Unassembled WGS sequence"/>
</dbReference>
<feature type="transmembrane region" description="Helical" evidence="8">
    <location>
        <begin position="372"/>
        <end position="396"/>
    </location>
</feature>
<dbReference type="InterPro" id="IPR004695">
    <property type="entry name" value="SLAC1/Mae1/Ssu1/TehA"/>
</dbReference>
<gene>
    <name evidence="9" type="ORF">PGQ11_002881</name>
</gene>
<keyword evidence="10" id="KW-1185">Reference proteome</keyword>
<protein>
    <submittedName>
        <fullName evidence="9">Sulfite efflux pump SSU1</fullName>
    </submittedName>
</protein>
<proteinExistence type="inferred from homology"/>
<sequence>MEPTASVSCNATCEYTHEPPAPHHYHARAPASSCAAPDNRARPPSSYRGWRRVVVNFTPSWFSVNMGTGIVSILLHNLPWNAPWLYWVSVAVFGLNVAIFLVFLALSVARYTLFPGLWTAMIRHPVQSLFLGTFPMGLATIVNMVVFVCVPAWGDWAATLAWALWWVDVACALGTNLYLPFIIMFRHQTNLATMTAAWLLPVVSTIVAAATGAIVATVLDDQRAIWTVTISYILWGCGVPLAMCILVIYFQRLTMHSLPPREVIVSVFLPLGPLGQGAFAILQLGQDSLALFERNRYVPAAPAAGQVLYTAGVLVALVLWGFGLVWLFFALASIMRATPRFPFNLGWWGFTFPLGVYSVATTTLAKVLPSLAFKGLGTALSLVVVALWLVVGLGTVRYGLSGKLLHAPCVQEWEAAKREPGASS</sequence>
<dbReference type="CDD" id="cd09318">
    <property type="entry name" value="TDT_SSU1"/>
    <property type="match status" value="1"/>
</dbReference>
<name>A0ABR2J3G7_9PEZI</name>
<evidence type="ECO:0000313" key="10">
    <source>
        <dbReference type="Proteomes" id="UP001390339"/>
    </source>
</evidence>
<feature type="transmembrane region" description="Helical" evidence="8">
    <location>
        <begin position="341"/>
        <end position="360"/>
    </location>
</feature>
<dbReference type="EMBL" id="JAPCWZ010000003">
    <property type="protein sequence ID" value="KAK8872367.1"/>
    <property type="molecule type" value="Genomic_DNA"/>
</dbReference>
<feature type="transmembrane region" description="Helical" evidence="8">
    <location>
        <begin position="129"/>
        <end position="154"/>
    </location>
</feature>
<evidence type="ECO:0000256" key="3">
    <source>
        <dbReference type="ARBA" id="ARBA00022448"/>
    </source>
</evidence>
<dbReference type="InterPro" id="IPR051629">
    <property type="entry name" value="Sulfite_efflux_TDT"/>
</dbReference>
<keyword evidence="5 8" id="KW-0812">Transmembrane</keyword>
<feature type="transmembrane region" description="Helical" evidence="8">
    <location>
        <begin position="263"/>
        <end position="286"/>
    </location>
</feature>
<dbReference type="PANTHER" id="PTHR31686">
    <property type="match status" value="1"/>
</dbReference>
<evidence type="ECO:0000256" key="6">
    <source>
        <dbReference type="ARBA" id="ARBA00022989"/>
    </source>
</evidence>
<feature type="transmembrane region" description="Helical" evidence="8">
    <location>
        <begin position="306"/>
        <end position="329"/>
    </location>
</feature>
<evidence type="ECO:0000313" key="9">
    <source>
        <dbReference type="EMBL" id="KAK8872367.1"/>
    </source>
</evidence>